<organism evidence="2 3">
    <name type="scientific">Paenibacillus mucilaginosus (strain KNP414)</name>
    <dbReference type="NCBI Taxonomy" id="1036673"/>
    <lineage>
        <taxon>Bacteria</taxon>
        <taxon>Bacillati</taxon>
        <taxon>Bacillota</taxon>
        <taxon>Bacilli</taxon>
        <taxon>Bacillales</taxon>
        <taxon>Paenibacillaceae</taxon>
        <taxon>Paenibacillus</taxon>
    </lineage>
</organism>
<reference evidence="2 3" key="2">
    <citation type="journal article" date="2013" name="Genome Announc.">
        <title>Genome Sequence of Growth-Improving Paenibacillus mucilaginosus Strain KNP414.</title>
        <authorList>
            <person name="Lu J.J."/>
            <person name="Wang J.F."/>
            <person name="Hu X.F."/>
        </authorList>
    </citation>
    <scope>NUCLEOTIDE SEQUENCE [LARGE SCALE GENOMIC DNA]</scope>
    <source>
        <strain evidence="2 3">KNP414</strain>
    </source>
</reference>
<evidence type="ECO:0000313" key="2">
    <source>
        <dbReference type="EMBL" id="AEI41500.1"/>
    </source>
</evidence>
<protein>
    <submittedName>
        <fullName evidence="2">Ribosomal RNA methyltransferase RrmJ/FtsJ</fullName>
    </submittedName>
</protein>
<dbReference type="GO" id="GO:0032259">
    <property type="term" value="P:methylation"/>
    <property type="evidence" value="ECO:0007669"/>
    <property type="project" value="UniProtKB-KW"/>
</dbReference>
<evidence type="ECO:0000313" key="3">
    <source>
        <dbReference type="Proteomes" id="UP000006620"/>
    </source>
</evidence>
<gene>
    <name evidence="2" type="ordered locus">KNP414_02942</name>
</gene>
<evidence type="ECO:0000259" key="1">
    <source>
        <dbReference type="Pfam" id="PF20274"/>
    </source>
</evidence>
<feature type="domain" description="Cyclic-phosphate processing Receiver" evidence="1">
    <location>
        <begin position="2"/>
        <end position="85"/>
    </location>
</feature>
<dbReference type="HOGENOM" id="CLU_166822_1_0_9"/>
<dbReference type="AlphaFoldDB" id="F8F5T6"/>
<dbReference type="EMBL" id="CP002869">
    <property type="protein sequence ID" value="AEI41500.1"/>
    <property type="molecule type" value="Genomic_DNA"/>
</dbReference>
<proteinExistence type="predicted"/>
<sequence length="113" mass="12474">MIHVYMDDWRACPPGFVLARSGEECLLLLKECEVDILSLDFDLGWGQPSGLDLVHAMIRDSLFPRRIFLHSSSPAGRQSMYQALYASKPESVELSAGPVPPELLQAAAESAQE</sequence>
<name>F8F5T6_PAEMK</name>
<dbReference type="Pfam" id="PF20274">
    <property type="entry name" value="cREC_REC"/>
    <property type="match status" value="1"/>
</dbReference>
<keyword evidence="2" id="KW-0808">Transferase</keyword>
<keyword evidence="2" id="KW-0489">Methyltransferase</keyword>
<dbReference type="PATRIC" id="fig|1036673.3.peg.2694"/>
<dbReference type="KEGG" id="pms:KNP414_02942"/>
<accession>F8F5T6</accession>
<dbReference type="Proteomes" id="UP000006620">
    <property type="component" value="Chromosome"/>
</dbReference>
<dbReference type="RefSeq" id="WP_013916661.1">
    <property type="nucleotide sequence ID" value="NC_015690.1"/>
</dbReference>
<reference evidence="3" key="1">
    <citation type="submission" date="2011-06" db="EMBL/GenBank/DDBJ databases">
        <title>Complete genome sequence of Paenibacillus mucilaginosus KNP414.</title>
        <authorList>
            <person name="Wang J."/>
            <person name="Hu S."/>
            <person name="Hu X."/>
            <person name="Zhang B."/>
            <person name="Dong D."/>
            <person name="Zhang S."/>
            <person name="Zhao K."/>
            <person name="Wu D."/>
        </authorList>
    </citation>
    <scope>NUCLEOTIDE SEQUENCE [LARGE SCALE GENOMIC DNA]</scope>
    <source>
        <strain evidence="3">KNP414</strain>
    </source>
</reference>
<dbReference type="GO" id="GO:0008168">
    <property type="term" value="F:methyltransferase activity"/>
    <property type="evidence" value="ECO:0007669"/>
    <property type="project" value="UniProtKB-KW"/>
</dbReference>
<dbReference type="InterPro" id="IPR046909">
    <property type="entry name" value="cREC_REC"/>
</dbReference>